<dbReference type="EMBL" id="FOCP01000015">
    <property type="protein sequence ID" value="SEN36057.1"/>
    <property type="molecule type" value="Genomic_DNA"/>
</dbReference>
<dbReference type="AlphaFoldDB" id="A0A1H8FXU5"/>
<dbReference type="Proteomes" id="UP000199459">
    <property type="component" value="Unassembled WGS sequence"/>
</dbReference>
<accession>A0A1H8FXU5</accession>
<gene>
    <name evidence="1" type="ORF">SAMN05216325_11517</name>
</gene>
<sequence>MFSKITNLYWHIRYNRNSSIKRRYYRYVAAEKKRLLEAGVDPEELRLLCRALNQLFCSIFCDFPIAYNLYYVKLTVDVTIEGLRTKYKISFSILTADN</sequence>
<evidence type="ECO:0000313" key="1">
    <source>
        <dbReference type="EMBL" id="SEN36057.1"/>
    </source>
</evidence>
<proteinExistence type="predicted"/>
<protein>
    <submittedName>
        <fullName evidence="1">Uncharacterized protein</fullName>
    </submittedName>
</protein>
<organism evidence="1 2">
    <name type="scientific">Nitrosomonas marina</name>
    <dbReference type="NCBI Taxonomy" id="917"/>
    <lineage>
        <taxon>Bacteria</taxon>
        <taxon>Pseudomonadati</taxon>
        <taxon>Pseudomonadota</taxon>
        <taxon>Betaproteobacteria</taxon>
        <taxon>Nitrosomonadales</taxon>
        <taxon>Nitrosomonadaceae</taxon>
        <taxon>Nitrosomonas</taxon>
    </lineage>
</organism>
<evidence type="ECO:0000313" key="2">
    <source>
        <dbReference type="Proteomes" id="UP000199459"/>
    </source>
</evidence>
<name>A0A1H8FXU5_9PROT</name>
<reference evidence="1 2" key="1">
    <citation type="submission" date="2016-10" db="EMBL/GenBank/DDBJ databases">
        <authorList>
            <person name="de Groot N.N."/>
        </authorList>
    </citation>
    <scope>NUCLEOTIDE SEQUENCE [LARGE SCALE GENOMIC DNA]</scope>
    <source>
        <strain evidence="1 2">Nm22</strain>
    </source>
</reference>